<feature type="domain" description="DNA-directed DNA polymerase family A palm" evidence="19">
    <location>
        <begin position="621"/>
        <end position="830"/>
    </location>
</feature>
<keyword evidence="7" id="KW-0540">Nuclease</keyword>
<sequence>MSVSSLLLIDGHSFAYRAYFALPPENFSTSTGQTTNAVYGFLSMLLTVLENERPDHVAVAFDLGRQTFRLDEYPEYKAGRARTPEDFPGQVDLIQDMLRALNIPVLTREGFEADDILATLARQATDRGVTTKIASGDKDSFQLASDTVTILYPKRGVSELNRFTPQAVEDKYGVTPANYRGLAALVGEKADNLPGVPGVGDKTAAKWLAKYGDLDAIIDNAEDIGGKVGQSLRDHLDDVKRNYRLNKLVEDLDLEIDPLDTQVGEGAHHDQVTALFDQLEFRQLAERVNALFFADVEQVPQVELPEVVATSGADLPGWLDAAEEPVGFALEDDTLGLASNDSAIWVDLTDLDEKAFSALDTFLSTKRVVAHDVKPQVHAWVERGFTQPRPIMDTELAAYLLAPDARGYSLAGMAGDLGVVLEEDRDLLTDVGEQLGHRAWVTVALYPRLRQDLERNHVQGVLDDIEMPTQEILARMEIAGIAIDQPVLNELITEFEAAAQQSASEAYASIGHEVNLNSPKQLQTVLFDELNMPKTKRTKTGYTTDADSLADLLVKTQHPFLEHLLAHRDRTKLKQTVVGLQKVVADDGRIHTTYLQTVAATGRLSSKDPNLQNIPVRTEAGRRIRSVFQAAQDDGYESLMSVDYSQIEMRIMAHLSGDEALIQAFKDGEDLHRYVAGQVFDVPIEDVTDQQRSKVKAMSYGLVYGLSAYGLSRQLGIPTGEASALMDDYFARFGAVKEYLDQVVEEARGRGYTETMYGRRRYLPQLRSDRRQLREMAERAALNAPIQGSAADIMKIAMKRVDDALQEAGLKSRMLLQVHDEIILEIWAGEATQVEKLVRENMSQAAQLSVPLDVNVGVGPNWQDAAH</sequence>
<keyword evidence="8 17" id="KW-0227">DNA damage</keyword>
<dbReference type="EMBL" id="PNHK01000001">
    <property type="protein sequence ID" value="PMD06406.1"/>
    <property type="molecule type" value="Genomic_DNA"/>
</dbReference>
<evidence type="ECO:0000256" key="6">
    <source>
        <dbReference type="ARBA" id="ARBA00022705"/>
    </source>
</evidence>
<evidence type="ECO:0000313" key="21">
    <source>
        <dbReference type="Proteomes" id="UP000235598"/>
    </source>
</evidence>
<dbReference type="CDD" id="cd08637">
    <property type="entry name" value="DNA_pol_A_pol_I_C"/>
    <property type="match status" value="1"/>
</dbReference>
<dbReference type="InterPro" id="IPR008918">
    <property type="entry name" value="HhH2"/>
</dbReference>
<evidence type="ECO:0000256" key="10">
    <source>
        <dbReference type="ARBA" id="ARBA00022839"/>
    </source>
</evidence>
<dbReference type="PANTHER" id="PTHR10133:SF27">
    <property type="entry name" value="DNA POLYMERASE NU"/>
    <property type="match status" value="1"/>
</dbReference>
<dbReference type="InterPro" id="IPR012337">
    <property type="entry name" value="RNaseH-like_sf"/>
</dbReference>
<dbReference type="FunFam" id="1.20.1060.10:FF:000001">
    <property type="entry name" value="DNA polymerase I"/>
    <property type="match status" value="1"/>
</dbReference>
<evidence type="ECO:0000256" key="2">
    <source>
        <dbReference type="ARBA" id="ARBA00012417"/>
    </source>
</evidence>
<dbReference type="SUPFAM" id="SSF88723">
    <property type="entry name" value="PIN domain-like"/>
    <property type="match status" value="1"/>
</dbReference>
<evidence type="ECO:0000256" key="7">
    <source>
        <dbReference type="ARBA" id="ARBA00022722"/>
    </source>
</evidence>
<dbReference type="InterPro" id="IPR036397">
    <property type="entry name" value="RNaseH_sf"/>
</dbReference>
<evidence type="ECO:0000256" key="11">
    <source>
        <dbReference type="ARBA" id="ARBA00022932"/>
    </source>
</evidence>
<dbReference type="Pfam" id="PF02739">
    <property type="entry name" value="5_3_exonuc_N"/>
    <property type="match status" value="1"/>
</dbReference>
<evidence type="ECO:0000313" key="20">
    <source>
        <dbReference type="EMBL" id="PMD06406.1"/>
    </source>
</evidence>
<comment type="caution">
    <text evidence="20">The sequence shown here is derived from an EMBL/GenBank/DDBJ whole genome shotgun (WGS) entry which is preliminary data.</text>
</comment>
<evidence type="ECO:0000259" key="19">
    <source>
        <dbReference type="SMART" id="SM00482"/>
    </source>
</evidence>
<dbReference type="GO" id="GO:0003677">
    <property type="term" value="F:DNA binding"/>
    <property type="evidence" value="ECO:0007669"/>
    <property type="project" value="UniProtKB-UniRule"/>
</dbReference>
<proteinExistence type="inferred from homology"/>
<protein>
    <recommendedName>
        <fullName evidence="3 16">DNA polymerase I</fullName>
        <ecNumber evidence="2 16">2.7.7.7</ecNumber>
    </recommendedName>
</protein>
<dbReference type="Gene3D" id="3.30.420.10">
    <property type="entry name" value="Ribonuclease H-like superfamily/Ribonuclease H"/>
    <property type="match status" value="1"/>
</dbReference>
<dbReference type="InterPro" id="IPR019760">
    <property type="entry name" value="DNA-dir_DNA_pol_A_CS"/>
</dbReference>
<dbReference type="FunFam" id="1.10.150.20:FF:000002">
    <property type="entry name" value="DNA polymerase I"/>
    <property type="match status" value="1"/>
</dbReference>
<keyword evidence="4 17" id="KW-0808">Transferase</keyword>
<dbReference type="Gene3D" id="1.10.150.20">
    <property type="entry name" value="5' to 3' exonuclease, C-terminal subdomain"/>
    <property type="match status" value="2"/>
</dbReference>
<dbReference type="InterPro" id="IPR020045">
    <property type="entry name" value="DNA_polI_H3TH"/>
</dbReference>
<dbReference type="SMART" id="SM00279">
    <property type="entry name" value="HhH2"/>
    <property type="match status" value="1"/>
</dbReference>
<keyword evidence="10 17" id="KW-0269">Exonuclease</keyword>
<evidence type="ECO:0000256" key="8">
    <source>
        <dbReference type="ARBA" id="ARBA00022763"/>
    </source>
</evidence>
<accession>A0A2N6VQK4</accession>
<evidence type="ECO:0000256" key="3">
    <source>
        <dbReference type="ARBA" id="ARBA00020311"/>
    </source>
</evidence>
<dbReference type="SMART" id="SM00482">
    <property type="entry name" value="POLAc"/>
    <property type="match status" value="1"/>
</dbReference>
<dbReference type="SUPFAM" id="SSF47807">
    <property type="entry name" value="5' to 3' exonuclease, C-terminal subdomain"/>
    <property type="match status" value="1"/>
</dbReference>
<comment type="catalytic activity">
    <reaction evidence="14 17">
        <text>DNA(n) + a 2'-deoxyribonucleoside 5'-triphosphate = DNA(n+1) + diphosphate</text>
        <dbReference type="Rhea" id="RHEA:22508"/>
        <dbReference type="Rhea" id="RHEA-COMP:17339"/>
        <dbReference type="Rhea" id="RHEA-COMP:17340"/>
        <dbReference type="ChEBI" id="CHEBI:33019"/>
        <dbReference type="ChEBI" id="CHEBI:61560"/>
        <dbReference type="ChEBI" id="CHEBI:173112"/>
        <dbReference type="EC" id="2.7.7.7"/>
    </reaction>
</comment>
<comment type="function">
    <text evidence="15">In addition to polymerase activity, this DNA polymerase exhibits 3'-5' and 5'-3' exonuclease activity.</text>
</comment>
<gene>
    <name evidence="17" type="primary">polA</name>
    <name evidence="20" type="ORF">CJ199_03315</name>
</gene>
<dbReference type="CDD" id="cd09859">
    <property type="entry name" value="PIN_53EXO"/>
    <property type="match status" value="1"/>
</dbReference>
<evidence type="ECO:0000259" key="18">
    <source>
        <dbReference type="SMART" id="SM00475"/>
    </source>
</evidence>
<dbReference type="SUPFAM" id="SSF56672">
    <property type="entry name" value="DNA/RNA polymerases"/>
    <property type="match status" value="1"/>
</dbReference>
<dbReference type="InterPro" id="IPR043502">
    <property type="entry name" value="DNA/RNA_pol_sf"/>
</dbReference>
<keyword evidence="5 17" id="KW-0548">Nucleotidyltransferase</keyword>
<dbReference type="GO" id="GO:0008409">
    <property type="term" value="F:5'-3' exonuclease activity"/>
    <property type="evidence" value="ECO:0007669"/>
    <property type="project" value="UniProtKB-UniRule"/>
</dbReference>
<dbReference type="InterPro" id="IPR029060">
    <property type="entry name" value="PIN-like_dom_sf"/>
</dbReference>
<dbReference type="CDD" id="cd09898">
    <property type="entry name" value="H3TH_53EXO"/>
    <property type="match status" value="1"/>
</dbReference>
<dbReference type="AlphaFoldDB" id="A0A2N6VQK4"/>
<dbReference type="PANTHER" id="PTHR10133">
    <property type="entry name" value="DNA POLYMERASE I"/>
    <property type="match status" value="1"/>
</dbReference>
<dbReference type="InterPro" id="IPR020046">
    <property type="entry name" value="5-3_exonucl_a-hlix_arch_N"/>
</dbReference>
<evidence type="ECO:0000256" key="14">
    <source>
        <dbReference type="ARBA" id="ARBA00049244"/>
    </source>
</evidence>
<evidence type="ECO:0000256" key="5">
    <source>
        <dbReference type="ARBA" id="ARBA00022695"/>
    </source>
</evidence>
<dbReference type="NCBIfam" id="NF004397">
    <property type="entry name" value="PRK05755.1"/>
    <property type="match status" value="1"/>
</dbReference>
<dbReference type="RefSeq" id="WP_102238051.1">
    <property type="nucleotide sequence ID" value="NZ_PNHK01000001.1"/>
</dbReference>
<keyword evidence="6 17" id="KW-0235">DNA replication</keyword>
<dbReference type="GO" id="GO:0006261">
    <property type="term" value="P:DNA-templated DNA replication"/>
    <property type="evidence" value="ECO:0007669"/>
    <property type="project" value="UniProtKB-UniRule"/>
</dbReference>
<dbReference type="InterPro" id="IPR002421">
    <property type="entry name" value="5-3_exonuclease"/>
</dbReference>
<dbReference type="Gene3D" id="3.30.70.370">
    <property type="match status" value="1"/>
</dbReference>
<name>A0A2N6VQK4_9MICO</name>
<dbReference type="InterPro" id="IPR036279">
    <property type="entry name" value="5-3_exonuclease_C_sf"/>
</dbReference>
<evidence type="ECO:0000256" key="17">
    <source>
        <dbReference type="RuleBase" id="RU004460"/>
    </source>
</evidence>
<comment type="function">
    <text evidence="17">In addition to polymerase activity, this DNA polymerase exhibits 5'-3' exonuclease activity.</text>
</comment>
<dbReference type="GO" id="GO:0006302">
    <property type="term" value="P:double-strand break repair"/>
    <property type="evidence" value="ECO:0007669"/>
    <property type="project" value="TreeGrafter"/>
</dbReference>
<comment type="similarity">
    <text evidence="1 17">Belongs to the DNA polymerase type-A family.</text>
</comment>
<dbReference type="Pfam" id="PF01367">
    <property type="entry name" value="5_3_exonuc"/>
    <property type="match status" value="1"/>
</dbReference>
<dbReference type="EC" id="2.7.7.7" evidence="2 16"/>
<dbReference type="NCBIfam" id="TIGR00593">
    <property type="entry name" value="pola"/>
    <property type="match status" value="1"/>
</dbReference>
<dbReference type="SUPFAM" id="SSF53098">
    <property type="entry name" value="Ribonuclease H-like"/>
    <property type="match status" value="1"/>
</dbReference>
<dbReference type="Gene3D" id="1.20.1060.10">
    <property type="entry name" value="Taq DNA Polymerase, Chain T, domain 4"/>
    <property type="match status" value="1"/>
</dbReference>
<evidence type="ECO:0000256" key="13">
    <source>
        <dbReference type="ARBA" id="ARBA00023204"/>
    </source>
</evidence>
<dbReference type="PROSITE" id="PS00447">
    <property type="entry name" value="DNA_POLYMERASE_A"/>
    <property type="match status" value="1"/>
</dbReference>
<dbReference type="PRINTS" id="PR00868">
    <property type="entry name" value="DNAPOLI"/>
</dbReference>
<evidence type="ECO:0000256" key="15">
    <source>
        <dbReference type="ARBA" id="ARBA00053603"/>
    </source>
</evidence>
<dbReference type="Pfam" id="PF00476">
    <property type="entry name" value="DNA_pol_A"/>
    <property type="match status" value="1"/>
</dbReference>
<dbReference type="SMART" id="SM00475">
    <property type="entry name" value="53EXOc"/>
    <property type="match status" value="1"/>
</dbReference>
<dbReference type="FunFam" id="1.10.150.20:FF:000003">
    <property type="entry name" value="DNA polymerase I"/>
    <property type="match status" value="1"/>
</dbReference>
<dbReference type="InterPro" id="IPR002298">
    <property type="entry name" value="DNA_polymerase_A"/>
</dbReference>
<dbReference type="GO" id="GO:0003887">
    <property type="term" value="F:DNA-directed DNA polymerase activity"/>
    <property type="evidence" value="ECO:0007669"/>
    <property type="project" value="UniProtKB-UniRule"/>
</dbReference>
<evidence type="ECO:0000256" key="1">
    <source>
        <dbReference type="ARBA" id="ARBA00007705"/>
    </source>
</evidence>
<evidence type="ECO:0000256" key="12">
    <source>
        <dbReference type="ARBA" id="ARBA00023125"/>
    </source>
</evidence>
<dbReference type="Proteomes" id="UP000235598">
    <property type="component" value="Unassembled WGS sequence"/>
</dbReference>
<dbReference type="OrthoDB" id="9806424at2"/>
<keyword evidence="12 17" id="KW-0238">DNA-binding</keyword>
<organism evidence="20 21">
    <name type="scientific">Brevibacterium paucivorans</name>
    <dbReference type="NCBI Taxonomy" id="170994"/>
    <lineage>
        <taxon>Bacteria</taxon>
        <taxon>Bacillati</taxon>
        <taxon>Actinomycetota</taxon>
        <taxon>Actinomycetes</taxon>
        <taxon>Micrococcales</taxon>
        <taxon>Brevibacteriaceae</taxon>
        <taxon>Brevibacterium</taxon>
    </lineage>
</organism>
<dbReference type="CDD" id="cd06140">
    <property type="entry name" value="DNA_polA_I_Bacillus_like_exo"/>
    <property type="match status" value="1"/>
</dbReference>
<dbReference type="InterPro" id="IPR001098">
    <property type="entry name" value="DNA-dir_DNA_pol_A_palm_dom"/>
</dbReference>
<dbReference type="Gene3D" id="3.40.50.1010">
    <property type="entry name" value="5'-nuclease"/>
    <property type="match status" value="1"/>
</dbReference>
<feature type="domain" description="5'-3' exonuclease" evidence="18">
    <location>
        <begin position="4"/>
        <end position="264"/>
    </location>
</feature>
<evidence type="ECO:0000256" key="16">
    <source>
        <dbReference type="NCBIfam" id="TIGR00593"/>
    </source>
</evidence>
<dbReference type="FunFam" id="3.40.50.1010:FF:000001">
    <property type="entry name" value="DNA polymerase I"/>
    <property type="match status" value="1"/>
</dbReference>
<dbReference type="InterPro" id="IPR018320">
    <property type="entry name" value="DNA_polymerase_1"/>
</dbReference>
<evidence type="ECO:0000256" key="4">
    <source>
        <dbReference type="ARBA" id="ARBA00022679"/>
    </source>
</evidence>
<keyword evidence="9 17" id="KW-0378">Hydrolase</keyword>
<evidence type="ECO:0000256" key="9">
    <source>
        <dbReference type="ARBA" id="ARBA00022801"/>
    </source>
</evidence>
<reference evidence="20 21" key="1">
    <citation type="submission" date="2017-09" db="EMBL/GenBank/DDBJ databases">
        <title>Bacterial strain isolated from the female urinary microbiota.</title>
        <authorList>
            <person name="Thomas-White K."/>
            <person name="Kumar N."/>
            <person name="Forster S."/>
            <person name="Putonti C."/>
            <person name="Lawley T."/>
            <person name="Wolfe A.J."/>
        </authorList>
    </citation>
    <scope>NUCLEOTIDE SEQUENCE [LARGE SCALE GENOMIC DNA]</scope>
    <source>
        <strain evidence="20 21">UMB1301</strain>
    </source>
</reference>
<keyword evidence="13 17" id="KW-0234">DNA repair</keyword>
<keyword evidence="11 17" id="KW-0239">DNA-directed DNA polymerase</keyword>